<evidence type="ECO:0000313" key="2">
    <source>
        <dbReference type="Proteomes" id="UP000308600"/>
    </source>
</evidence>
<feature type="non-terminal residue" evidence="1">
    <location>
        <position position="93"/>
    </location>
</feature>
<accession>A0ACD3A852</accession>
<evidence type="ECO:0000313" key="1">
    <source>
        <dbReference type="EMBL" id="TFK61821.1"/>
    </source>
</evidence>
<name>A0ACD3A852_9AGAR</name>
<dbReference type="Proteomes" id="UP000308600">
    <property type="component" value="Unassembled WGS sequence"/>
</dbReference>
<keyword evidence="2" id="KW-1185">Reference proteome</keyword>
<gene>
    <name evidence="1" type="ORF">BDN72DRAFT_777825</name>
</gene>
<dbReference type="EMBL" id="ML208626">
    <property type="protein sequence ID" value="TFK61821.1"/>
    <property type="molecule type" value="Genomic_DNA"/>
</dbReference>
<proteinExistence type="predicted"/>
<organism evidence="1 2">
    <name type="scientific">Pluteus cervinus</name>
    <dbReference type="NCBI Taxonomy" id="181527"/>
    <lineage>
        <taxon>Eukaryota</taxon>
        <taxon>Fungi</taxon>
        <taxon>Dikarya</taxon>
        <taxon>Basidiomycota</taxon>
        <taxon>Agaricomycotina</taxon>
        <taxon>Agaricomycetes</taxon>
        <taxon>Agaricomycetidae</taxon>
        <taxon>Agaricales</taxon>
        <taxon>Pluteineae</taxon>
        <taxon>Pluteaceae</taxon>
        <taxon>Pluteus</taxon>
    </lineage>
</organism>
<reference evidence="1 2" key="1">
    <citation type="journal article" date="2019" name="Nat. Ecol. Evol.">
        <title>Megaphylogeny resolves global patterns of mushroom evolution.</title>
        <authorList>
            <person name="Varga T."/>
            <person name="Krizsan K."/>
            <person name="Foldi C."/>
            <person name="Dima B."/>
            <person name="Sanchez-Garcia M."/>
            <person name="Sanchez-Ramirez S."/>
            <person name="Szollosi G.J."/>
            <person name="Szarkandi J.G."/>
            <person name="Papp V."/>
            <person name="Albert L."/>
            <person name="Andreopoulos W."/>
            <person name="Angelini C."/>
            <person name="Antonin V."/>
            <person name="Barry K.W."/>
            <person name="Bougher N.L."/>
            <person name="Buchanan P."/>
            <person name="Buyck B."/>
            <person name="Bense V."/>
            <person name="Catcheside P."/>
            <person name="Chovatia M."/>
            <person name="Cooper J."/>
            <person name="Damon W."/>
            <person name="Desjardin D."/>
            <person name="Finy P."/>
            <person name="Geml J."/>
            <person name="Haridas S."/>
            <person name="Hughes K."/>
            <person name="Justo A."/>
            <person name="Karasinski D."/>
            <person name="Kautmanova I."/>
            <person name="Kiss B."/>
            <person name="Kocsube S."/>
            <person name="Kotiranta H."/>
            <person name="LaButti K.M."/>
            <person name="Lechner B.E."/>
            <person name="Liimatainen K."/>
            <person name="Lipzen A."/>
            <person name="Lukacs Z."/>
            <person name="Mihaltcheva S."/>
            <person name="Morgado L.N."/>
            <person name="Niskanen T."/>
            <person name="Noordeloos M.E."/>
            <person name="Ohm R.A."/>
            <person name="Ortiz-Santana B."/>
            <person name="Ovrebo C."/>
            <person name="Racz N."/>
            <person name="Riley R."/>
            <person name="Savchenko A."/>
            <person name="Shiryaev A."/>
            <person name="Soop K."/>
            <person name="Spirin V."/>
            <person name="Szebenyi C."/>
            <person name="Tomsovsky M."/>
            <person name="Tulloss R.E."/>
            <person name="Uehling J."/>
            <person name="Grigoriev I.V."/>
            <person name="Vagvolgyi C."/>
            <person name="Papp T."/>
            <person name="Martin F.M."/>
            <person name="Miettinen O."/>
            <person name="Hibbett D.S."/>
            <person name="Nagy L.G."/>
        </authorList>
    </citation>
    <scope>NUCLEOTIDE SEQUENCE [LARGE SCALE GENOMIC DNA]</scope>
    <source>
        <strain evidence="1 2">NL-1719</strain>
    </source>
</reference>
<sequence length="93" mass="10520">MAHKIHLNSHVRKQQIPEQIADHTCENCPGFVTVFKIPQKHLKKVVVDCHKSEYPPPPLNKALEDQIIRDFCVDTSPSNFEESGCAVCGRLVQ</sequence>
<protein>
    <submittedName>
        <fullName evidence="1">Uncharacterized protein</fullName>
    </submittedName>
</protein>